<comment type="caution">
    <text evidence="2">The sequence shown here is derived from an EMBL/GenBank/DDBJ whole genome shotgun (WGS) entry which is preliminary data.</text>
</comment>
<evidence type="ECO:0000256" key="1">
    <source>
        <dbReference type="SAM" id="SignalP"/>
    </source>
</evidence>
<evidence type="ECO:0000313" key="2">
    <source>
        <dbReference type="EMBL" id="KAK2187229.1"/>
    </source>
</evidence>
<proteinExistence type="predicted"/>
<dbReference type="Proteomes" id="UP001209878">
    <property type="component" value="Unassembled WGS sequence"/>
</dbReference>
<dbReference type="EMBL" id="JAODUO010000173">
    <property type="protein sequence ID" value="KAK2187229.1"/>
    <property type="molecule type" value="Genomic_DNA"/>
</dbReference>
<gene>
    <name evidence="2" type="ORF">NP493_172g01031</name>
</gene>
<dbReference type="AlphaFoldDB" id="A0AAD9P2Z9"/>
<protein>
    <submittedName>
        <fullName evidence="2">Uncharacterized protein</fullName>
    </submittedName>
</protein>
<feature type="signal peptide" evidence="1">
    <location>
        <begin position="1"/>
        <end position="19"/>
    </location>
</feature>
<reference evidence="2" key="1">
    <citation type="journal article" date="2023" name="Mol. Biol. Evol.">
        <title>Third-Generation Sequencing Reveals the Adaptive Role of the Epigenome in Three Deep-Sea Polychaetes.</title>
        <authorList>
            <person name="Perez M."/>
            <person name="Aroh O."/>
            <person name="Sun Y."/>
            <person name="Lan Y."/>
            <person name="Juniper S.K."/>
            <person name="Young C.R."/>
            <person name="Angers B."/>
            <person name="Qian P.Y."/>
        </authorList>
    </citation>
    <scope>NUCLEOTIDE SEQUENCE</scope>
    <source>
        <strain evidence="2">R07B-5</strain>
    </source>
</reference>
<accession>A0AAD9P2Z9</accession>
<keyword evidence="3" id="KW-1185">Reference proteome</keyword>
<keyword evidence="1" id="KW-0732">Signal</keyword>
<evidence type="ECO:0000313" key="3">
    <source>
        <dbReference type="Proteomes" id="UP001209878"/>
    </source>
</evidence>
<organism evidence="2 3">
    <name type="scientific">Ridgeia piscesae</name>
    <name type="common">Tubeworm</name>
    <dbReference type="NCBI Taxonomy" id="27915"/>
    <lineage>
        <taxon>Eukaryota</taxon>
        <taxon>Metazoa</taxon>
        <taxon>Spiralia</taxon>
        <taxon>Lophotrochozoa</taxon>
        <taxon>Annelida</taxon>
        <taxon>Polychaeta</taxon>
        <taxon>Sedentaria</taxon>
        <taxon>Canalipalpata</taxon>
        <taxon>Sabellida</taxon>
        <taxon>Siboglinidae</taxon>
        <taxon>Ridgeia</taxon>
    </lineage>
</organism>
<sequence length="145" mass="16334">MSLLERVVLLLLVTSFSLPEPTNEDCNTNVTECEETENDSCYTLIVKTATFGRRYTKGCTNMLRCRKLQALNNRKTCPYIPSDCIYCCDDKANCNAYNTAPVSPRRLLPLCSRSTASSVATQRPLWNRGKLVLRDCIVTLEHGEC</sequence>
<name>A0AAD9P2Z9_RIDPI</name>
<feature type="chain" id="PRO_5042226700" evidence="1">
    <location>
        <begin position="20"/>
        <end position="145"/>
    </location>
</feature>